<dbReference type="CDD" id="cd06170">
    <property type="entry name" value="LuxR_C_like"/>
    <property type="match status" value="1"/>
</dbReference>
<dbReference type="GO" id="GO:0006355">
    <property type="term" value="P:regulation of DNA-templated transcription"/>
    <property type="evidence" value="ECO:0007669"/>
    <property type="project" value="InterPro"/>
</dbReference>
<feature type="domain" description="HTH luxR-type" evidence="3">
    <location>
        <begin position="813"/>
        <end position="878"/>
    </location>
</feature>
<dbReference type="InterPro" id="IPR027417">
    <property type="entry name" value="P-loop_NTPase"/>
</dbReference>
<evidence type="ECO:0000313" key="4">
    <source>
        <dbReference type="EMBL" id="KOF17441.1"/>
    </source>
</evidence>
<organism evidence="4 5">
    <name type="scientific">Ensifer adhaerens</name>
    <name type="common">Sinorhizobium morelense</name>
    <dbReference type="NCBI Taxonomy" id="106592"/>
    <lineage>
        <taxon>Bacteria</taxon>
        <taxon>Pseudomonadati</taxon>
        <taxon>Pseudomonadota</taxon>
        <taxon>Alphaproteobacteria</taxon>
        <taxon>Hyphomicrobiales</taxon>
        <taxon>Rhizobiaceae</taxon>
        <taxon>Sinorhizobium/Ensifer group</taxon>
        <taxon>Ensifer</taxon>
    </lineage>
</organism>
<dbReference type="InterPro" id="IPR000792">
    <property type="entry name" value="Tscrpt_reg_LuxR_C"/>
</dbReference>
<dbReference type="Gene3D" id="1.25.40.10">
    <property type="entry name" value="Tetratricopeptide repeat domain"/>
    <property type="match status" value="2"/>
</dbReference>
<dbReference type="PANTHER" id="PTHR16305">
    <property type="entry name" value="TESTICULAR SOLUBLE ADENYLYL CYCLASE"/>
    <property type="match status" value="1"/>
</dbReference>
<dbReference type="AlphaFoldDB" id="A0A0L8BRV1"/>
<evidence type="ECO:0000256" key="1">
    <source>
        <dbReference type="ARBA" id="ARBA00022741"/>
    </source>
</evidence>
<dbReference type="SMART" id="SM00421">
    <property type="entry name" value="HTH_LUXR"/>
    <property type="match status" value="1"/>
</dbReference>
<evidence type="ECO:0000256" key="2">
    <source>
        <dbReference type="ARBA" id="ARBA00022840"/>
    </source>
</evidence>
<dbReference type="PATRIC" id="fig|106592.7.peg.1245"/>
<evidence type="ECO:0000313" key="5">
    <source>
        <dbReference type="Proteomes" id="UP000037425"/>
    </source>
</evidence>
<dbReference type="PROSITE" id="PS50043">
    <property type="entry name" value="HTH_LUXR_2"/>
    <property type="match status" value="1"/>
</dbReference>
<dbReference type="GO" id="GO:0005737">
    <property type="term" value="C:cytoplasm"/>
    <property type="evidence" value="ECO:0007669"/>
    <property type="project" value="TreeGrafter"/>
</dbReference>
<dbReference type="SUPFAM" id="SSF52540">
    <property type="entry name" value="P-loop containing nucleoside triphosphate hydrolases"/>
    <property type="match status" value="1"/>
</dbReference>
<dbReference type="Proteomes" id="UP000037425">
    <property type="component" value="Unassembled WGS sequence"/>
</dbReference>
<dbReference type="InterPro" id="IPR016032">
    <property type="entry name" value="Sig_transdc_resp-reg_C-effctor"/>
</dbReference>
<dbReference type="Gene3D" id="1.10.10.10">
    <property type="entry name" value="Winged helix-like DNA-binding domain superfamily/Winged helix DNA-binding domain"/>
    <property type="match status" value="1"/>
</dbReference>
<dbReference type="InterPro" id="IPR011990">
    <property type="entry name" value="TPR-like_helical_dom_sf"/>
</dbReference>
<protein>
    <submittedName>
        <fullName evidence="4">LuxR family transcriptional regulator</fullName>
    </submittedName>
</protein>
<dbReference type="Pfam" id="PF13191">
    <property type="entry name" value="AAA_16"/>
    <property type="match status" value="1"/>
</dbReference>
<dbReference type="PROSITE" id="PS00622">
    <property type="entry name" value="HTH_LUXR_1"/>
    <property type="match status" value="1"/>
</dbReference>
<dbReference type="OrthoDB" id="341967at2"/>
<dbReference type="InterPro" id="IPR036388">
    <property type="entry name" value="WH-like_DNA-bd_sf"/>
</dbReference>
<dbReference type="SUPFAM" id="SSF48452">
    <property type="entry name" value="TPR-like"/>
    <property type="match status" value="2"/>
</dbReference>
<keyword evidence="2" id="KW-0067">ATP-binding</keyword>
<proteinExistence type="predicted"/>
<dbReference type="Pfam" id="PF00196">
    <property type="entry name" value="GerE"/>
    <property type="match status" value="1"/>
</dbReference>
<dbReference type="EMBL" id="LGAP01000011">
    <property type="protein sequence ID" value="KOF17441.1"/>
    <property type="molecule type" value="Genomic_DNA"/>
</dbReference>
<dbReference type="PANTHER" id="PTHR16305:SF35">
    <property type="entry name" value="TRANSCRIPTIONAL ACTIVATOR DOMAIN"/>
    <property type="match status" value="1"/>
</dbReference>
<reference evidence="5" key="1">
    <citation type="submission" date="2015-07" db="EMBL/GenBank/DDBJ databases">
        <title>Whole genome sequence of an Ensifer adhaerens strain isolated from a cave pool in the Wind Cave National Park.</title>
        <authorList>
            <person name="Eng W.W.H."/>
            <person name="Gan H.M."/>
            <person name="Barton H.A."/>
            <person name="Savka M.A."/>
        </authorList>
    </citation>
    <scope>NUCLEOTIDE SEQUENCE [LARGE SCALE GENOMIC DNA]</scope>
    <source>
        <strain evidence="5">SD006</strain>
    </source>
</reference>
<accession>A0A0L8BRV1</accession>
<dbReference type="InterPro" id="IPR041664">
    <property type="entry name" value="AAA_16"/>
</dbReference>
<name>A0A0L8BRV1_ENSAD</name>
<dbReference type="GO" id="GO:0005524">
    <property type="term" value="F:ATP binding"/>
    <property type="evidence" value="ECO:0007669"/>
    <property type="project" value="UniProtKB-KW"/>
</dbReference>
<comment type="caution">
    <text evidence="4">The sequence shown here is derived from an EMBL/GenBank/DDBJ whole genome shotgun (WGS) entry which is preliminary data.</text>
</comment>
<keyword evidence="1" id="KW-0547">Nucleotide-binding</keyword>
<dbReference type="SUPFAM" id="SSF46894">
    <property type="entry name" value="C-terminal effector domain of the bipartite response regulators"/>
    <property type="match status" value="1"/>
</dbReference>
<sequence>MLLDRDGPLEALLTAVRNAASGHGSIVLLEGEAGIGKSSLLREFAEHADKGCRVLWGWCEALFTPCPLGPLQDMRQSLDPRVAALLDQAAPPERLFPVLLNVLQHADDAIVLIFEDVHWADNATLDLVKYLGRRISLLPTALVLSLRSDEIGADHPLTHVLGDLPSASVTRIALEPLSPEAVTVLAEQVGRCAADLYRITEGNPFFITELLASGEAEPGHVPDSIRDAVWARLSRLTAGEREVLKVISIVPGSVEPRLIRALLGVAAETLVDQCVARGLLRRDNQGALMFRHELARQATLDRLPPSLQRSLHAKAEAAISQLPAAHAFALLSRRVHHAAGADDGARVLELAPQAAAHAARLGAHREAASHLATALRYVAQATPQLAAQLHEDWACEAGLALLVYEPVIEAHHRAIQIWRELGRIDKIGPNLCRLSRLHWRRGEGEPAEDYADQAVREMEKLPPGPELAMAYSTRSQFHMLHYRFDEAIDWGLRAIALADQLGEVETRVHALNNVGTALLFADRPGGRERLEESLALALEHGFHDHAVRAYTNFAECAVASKDFALAERLLAEGIALATKHDLDSAAQYLLGRQAQLRMEQGRFREAETIAQGVMNLERLAMVMHLPALTVLGRVRVRLGEPDSLAHLQQALQEGLATGELQRIVPVRMALTEAAWLAEDRRASHEQLTALAAMDLDNFRAWDLGELAVWWQRCGMAVPLPTSTPRIPLRRSAELCGNPLAAAKEWERLGLPYEAALALMQVRGAEAGPALARAVTIFESLEARPAATLARKQAQRLGVAGQLPKTRRGPYGAARRHPLGLTRHEQQVLALMAEGMSNKEVARRLSRSPRTIEHQASAVLSKFNAANRMEVLLRLRGEPWLLSASDAL</sequence>
<evidence type="ECO:0000259" key="3">
    <source>
        <dbReference type="PROSITE" id="PS50043"/>
    </source>
</evidence>
<dbReference type="GO" id="GO:0004016">
    <property type="term" value="F:adenylate cyclase activity"/>
    <property type="evidence" value="ECO:0007669"/>
    <property type="project" value="TreeGrafter"/>
</dbReference>
<dbReference type="PRINTS" id="PR00038">
    <property type="entry name" value="HTHLUXR"/>
</dbReference>
<dbReference type="GO" id="GO:0003677">
    <property type="term" value="F:DNA binding"/>
    <property type="evidence" value="ECO:0007669"/>
    <property type="project" value="InterPro"/>
</dbReference>
<gene>
    <name evidence="4" type="ORF">AC244_17330</name>
</gene>